<dbReference type="Proteomes" id="UP000616114">
    <property type="component" value="Unassembled WGS sequence"/>
</dbReference>
<evidence type="ECO:0000313" key="3">
    <source>
        <dbReference type="EMBL" id="GGA14936.1"/>
    </source>
</evidence>
<feature type="transmembrane region" description="Helical" evidence="1">
    <location>
        <begin position="52"/>
        <end position="75"/>
    </location>
</feature>
<reference evidence="3" key="2">
    <citation type="submission" date="2020-09" db="EMBL/GenBank/DDBJ databases">
        <authorList>
            <person name="Sun Q."/>
            <person name="Zhou Y."/>
        </authorList>
    </citation>
    <scope>NUCLEOTIDE SEQUENCE</scope>
    <source>
        <strain evidence="3">CGMCC 1.12785</strain>
    </source>
</reference>
<keyword evidence="1" id="KW-0472">Membrane</keyword>
<name>A0A8J2TYA3_9MICO</name>
<keyword evidence="1" id="KW-0812">Transmembrane</keyword>
<reference evidence="3" key="1">
    <citation type="journal article" date="2014" name="Int. J. Syst. Evol. Microbiol.">
        <title>Complete genome sequence of Corynebacterium casei LMG S-19264T (=DSM 44701T), isolated from a smear-ripened cheese.</title>
        <authorList>
            <consortium name="US DOE Joint Genome Institute (JGI-PGF)"/>
            <person name="Walter F."/>
            <person name="Albersmeier A."/>
            <person name="Kalinowski J."/>
            <person name="Ruckert C."/>
        </authorList>
    </citation>
    <scope>NUCLEOTIDE SEQUENCE</scope>
    <source>
        <strain evidence="3">CGMCC 1.12785</strain>
    </source>
</reference>
<proteinExistence type="predicted"/>
<dbReference type="EMBL" id="BMFY01000006">
    <property type="protein sequence ID" value="GGA14936.1"/>
    <property type="molecule type" value="Genomic_DNA"/>
</dbReference>
<dbReference type="InterPro" id="IPR028087">
    <property type="entry name" value="Tad_N"/>
</dbReference>
<dbReference type="RefSeq" id="WP_188550528.1">
    <property type="nucleotide sequence ID" value="NZ_BMFY01000006.1"/>
</dbReference>
<dbReference type="AlphaFoldDB" id="A0A8J2TYA3"/>
<sequence>MKRRSGTSPAIRGLAGRRLLALAGARRASPARRLAAARRDRIWADSGSVTPLAIGLSVIALALIVTGVSVTDLYLAQRKLFALADSAALSAADSFAPAYGDAPGVRLSDEGVRRAAHDYLERAAPHRFDELHLEPASGSPDGRSARIALSATVRPVLLSPFLPGGVEVRAHSSVRGGLRLE</sequence>
<evidence type="ECO:0000313" key="4">
    <source>
        <dbReference type="Proteomes" id="UP000616114"/>
    </source>
</evidence>
<keyword evidence="1" id="KW-1133">Transmembrane helix</keyword>
<dbReference type="Pfam" id="PF13400">
    <property type="entry name" value="Tad"/>
    <property type="match status" value="1"/>
</dbReference>
<evidence type="ECO:0000256" key="1">
    <source>
        <dbReference type="SAM" id="Phobius"/>
    </source>
</evidence>
<evidence type="ECO:0000259" key="2">
    <source>
        <dbReference type="Pfam" id="PF13400"/>
    </source>
</evidence>
<protein>
    <recommendedName>
        <fullName evidence="2">Putative Flp pilus-assembly TadG-like N-terminal domain-containing protein</fullName>
    </recommendedName>
</protein>
<gene>
    <name evidence="3" type="ORF">GCM10011333_17430</name>
</gene>
<accession>A0A8J2TYA3</accession>
<feature type="domain" description="Putative Flp pilus-assembly TadG-like N-terminal" evidence="2">
    <location>
        <begin position="47"/>
        <end position="93"/>
    </location>
</feature>
<organism evidence="3 4">
    <name type="scientific">Sediminivirga luteola</name>
    <dbReference type="NCBI Taxonomy" id="1774748"/>
    <lineage>
        <taxon>Bacteria</taxon>
        <taxon>Bacillati</taxon>
        <taxon>Actinomycetota</taxon>
        <taxon>Actinomycetes</taxon>
        <taxon>Micrococcales</taxon>
        <taxon>Brevibacteriaceae</taxon>
        <taxon>Sediminivirga</taxon>
    </lineage>
</organism>
<keyword evidence="4" id="KW-1185">Reference proteome</keyword>
<comment type="caution">
    <text evidence="3">The sequence shown here is derived from an EMBL/GenBank/DDBJ whole genome shotgun (WGS) entry which is preliminary data.</text>
</comment>